<comment type="caution">
    <text evidence="7">The sequence shown here is derived from an EMBL/GenBank/DDBJ whole genome shotgun (WGS) entry which is preliminary data.</text>
</comment>
<comment type="subcellular location">
    <subcellularLocation>
        <location evidence="1">Nucleus</location>
    </subcellularLocation>
</comment>
<name>S9VJD6_9TRYP</name>
<evidence type="ECO:0000313" key="8">
    <source>
        <dbReference type="Proteomes" id="UP000015354"/>
    </source>
</evidence>
<feature type="compositionally biased region" description="Acidic residues" evidence="3">
    <location>
        <begin position="214"/>
        <end position="236"/>
    </location>
</feature>
<accession>S9VJD6</accession>
<evidence type="ECO:0000259" key="6">
    <source>
        <dbReference type="Pfam" id="PF23726"/>
    </source>
</evidence>
<dbReference type="InterPro" id="IPR015943">
    <property type="entry name" value="WD40/YVTN_repeat-like_dom_sf"/>
</dbReference>
<dbReference type="Proteomes" id="UP000015354">
    <property type="component" value="Unassembled WGS sequence"/>
</dbReference>
<dbReference type="Pfam" id="PF10433">
    <property type="entry name" value="Beta-prop_RSE1_1st"/>
    <property type="match status" value="1"/>
</dbReference>
<evidence type="ECO:0000256" key="2">
    <source>
        <dbReference type="ARBA" id="ARBA00023242"/>
    </source>
</evidence>
<feature type="region of interest" description="Disordered" evidence="3">
    <location>
        <begin position="175"/>
        <end position="262"/>
    </location>
</feature>
<dbReference type="EMBL" id="ATMH01007758">
    <property type="protein sequence ID" value="EPY23335.1"/>
    <property type="molecule type" value="Genomic_DNA"/>
</dbReference>
<feature type="domain" description="RSE1/DDB1/CPSF1 first beta-propeller" evidence="5">
    <location>
        <begin position="14"/>
        <end position="162"/>
    </location>
</feature>
<dbReference type="InterPro" id="IPR018846">
    <property type="entry name" value="Beta-prop_RSE1/DDB1/CPSF1_1st"/>
</dbReference>
<evidence type="ECO:0000259" key="4">
    <source>
        <dbReference type="Pfam" id="PF03178"/>
    </source>
</evidence>
<dbReference type="GO" id="GO:0005634">
    <property type="term" value="C:nucleus"/>
    <property type="evidence" value="ECO:0007669"/>
    <property type="project" value="UniProtKB-SubCell"/>
</dbReference>
<sequence>MLKAAVSPSLPASAVTHTLSGRFSNDPSITTNEVVVISQNVLTLYREEEAQPSPSATAADANVLVHTAEVTLYAPPLHAVMCRPADAPVDILTLLFDDFHISFLQFNPISLQFDTVGLVQLDDRPCALEKCPLNPIMRVDPSGVFIAVLAKRTELFFFPVLRYLSREACASAKEKAEAQGASEKTVAAVGSSRGHRAAPAAASAPKAKVNLDAWGDEDDDDEEGDEEGNAEADELAASEKSGAEEEAHAAPAPTLTEQQDPSGVWPYVIKTGTITHVRLTDVKETLRNVRDFQFVESTSEPLIAFLYERYPTWAGRVKIVDWRTKTVESNMLTCSVLWTKVTLPKTVESKLLVIGDVEHLSYAMTHMVAVPAIQEVPSAVLCFSMNTVVHVCTKNSYGAYVNLNGKEEVDNIRSTSILYQPVTWTDHAQERSLDVVRTNLNLANCLALPFAGTGGKPAGSLNYLLFTEEEGTVVHLKVQTKGYSVVGLDLRIVMTGCFSNSFAALRKNHFFLGSDKGDSRVVALQLTATPPLKEVQTILGLGTIRDVELVSCGAGQPSAASEVDPNVENSPFADLFHNVSIDPLPQLRGAELQEQQASLHVAVCTGKHSSGALCVLRRSVRESVIIRKDVNATSSFFLDRAPSKRSRDDDRSSQSVHLLLTGMDFTLLFTVRSDAVQQVRGVALHSSARTVYAAQLRASSSIVQVTEQEVHVVSADGKRLLQHITFGIEKQIKTALLLPNDRLFVLFEDGTLTYLDRLEDKSDAEFVFMRDVRALAHWAARDLLVVLRGMDLVFLKADLCADGAPFYNFAVAPTVAVEGAVTPLAKLPDRIAEEPLPTVSSLHVYEQHAKDVNGIECTLVLLTSCGELLTYRLFRARANGPRRLVKDVYYMVDVQPEQDVVETIEAKKLRQESEQLLLKDDTQRVRNSSVRLVAFEDRAWQQRGVYVCGERPVFLVFHPRQNRLVPSPHQVAGPVRGFSPFHSRHVVNGYVCCCEGFVNIATCLPFGEPLSNGWWVKRVFIGATPHKAVYTPSAQSLYVVTSTPQPYAPKRASFDIQYTVQHGEDGTRSFVREEPLAPPVIAANSGYRVPTNERFALQLMSCKTWRCMDRMELEENEHVMGIHCASLPRDTSTDVVALSPFAPICVLATAFPLGEDVTTRGRVLLCATKRAAGEHQLRVLHTEPMKGPVTAVASINHHIAVAVGGTVRVFKYDSVTSKMEMTALLYAGAYVTHLTAFKDYLIVGDLYKSSMLCRFSAQNHTLLPLGRDINHISVVHNEALYKGDTFGILSTDDNRNVAIFGYEPRVQPGNKEGGKSAPSVLESLLTVDGEYRMPSGSIVKTLRLRASNTNACVALYVTNYGEIGYLICIGDQLNQRAQWVSRRLQTEIAHPAGLPPRMFLSFNQEDPKHALRAKEPLVHAPLIESLCRLDMRTRKSIVCALTQIEKVMSVGATIASQTSYF</sequence>
<feature type="compositionally biased region" description="Low complexity" evidence="3">
    <location>
        <begin position="197"/>
        <end position="208"/>
    </location>
</feature>
<feature type="domain" description="RSE1/DDB1/CPSF1 C-terminal" evidence="4">
    <location>
        <begin position="1095"/>
        <end position="1426"/>
    </location>
</feature>
<evidence type="ECO:0000313" key="7">
    <source>
        <dbReference type="EMBL" id="EPY23335.1"/>
    </source>
</evidence>
<dbReference type="PANTHER" id="PTHR10644">
    <property type="entry name" value="DNA REPAIR/RNA PROCESSING CPSF FAMILY"/>
    <property type="match status" value="1"/>
</dbReference>
<dbReference type="Pfam" id="PF03178">
    <property type="entry name" value="CPSF_A"/>
    <property type="match status" value="1"/>
</dbReference>
<evidence type="ECO:0000256" key="3">
    <source>
        <dbReference type="SAM" id="MobiDB-lite"/>
    </source>
</evidence>
<keyword evidence="8" id="KW-1185">Reference proteome</keyword>
<organism evidence="7 8">
    <name type="scientific">Strigomonas culicis</name>
    <dbReference type="NCBI Taxonomy" id="28005"/>
    <lineage>
        <taxon>Eukaryota</taxon>
        <taxon>Discoba</taxon>
        <taxon>Euglenozoa</taxon>
        <taxon>Kinetoplastea</taxon>
        <taxon>Metakinetoplastina</taxon>
        <taxon>Trypanosomatida</taxon>
        <taxon>Trypanosomatidae</taxon>
        <taxon>Strigomonadinae</taxon>
        <taxon>Strigomonas</taxon>
    </lineage>
</organism>
<dbReference type="InterPro" id="IPR058543">
    <property type="entry name" value="Beta-prop_RSE1/DDB1/CPSF1_2nd"/>
</dbReference>
<evidence type="ECO:0000259" key="5">
    <source>
        <dbReference type="Pfam" id="PF10433"/>
    </source>
</evidence>
<dbReference type="OrthoDB" id="6109at2759"/>
<evidence type="ECO:0000256" key="1">
    <source>
        <dbReference type="ARBA" id="ARBA00004123"/>
    </source>
</evidence>
<proteinExistence type="predicted"/>
<reference evidence="7 8" key="1">
    <citation type="journal article" date="2013" name="PLoS ONE">
        <title>Predicting the Proteins of Angomonas deanei, Strigomonas culicis and Their Respective Endosymbionts Reveals New Aspects of the Trypanosomatidae Family.</title>
        <authorList>
            <person name="Motta M.C."/>
            <person name="Martins A.C."/>
            <person name="de Souza S.S."/>
            <person name="Catta-Preta C.M."/>
            <person name="Silva R."/>
            <person name="Klein C.C."/>
            <person name="de Almeida L.G."/>
            <person name="de Lima Cunha O."/>
            <person name="Ciapina L.P."/>
            <person name="Brocchi M."/>
            <person name="Colabardini A.C."/>
            <person name="de Araujo Lima B."/>
            <person name="Machado C.R."/>
            <person name="de Almeida Soares C.M."/>
            <person name="Probst C.M."/>
            <person name="de Menezes C.B."/>
            <person name="Thompson C.E."/>
            <person name="Bartholomeu D.C."/>
            <person name="Gradia D.F."/>
            <person name="Pavoni D.P."/>
            <person name="Grisard E.C."/>
            <person name="Fantinatti-Garboggini F."/>
            <person name="Marchini F.K."/>
            <person name="Rodrigues-Luiz G.F."/>
            <person name="Wagner G."/>
            <person name="Goldman G.H."/>
            <person name="Fietto J.L."/>
            <person name="Elias M.C."/>
            <person name="Goldman M.H."/>
            <person name="Sagot M.F."/>
            <person name="Pereira M."/>
            <person name="Stoco P.H."/>
            <person name="de Mendonca-Neto R.P."/>
            <person name="Teixeira S.M."/>
            <person name="Maciel T.E."/>
            <person name="de Oliveira Mendes T.A."/>
            <person name="Urmenyi T.P."/>
            <person name="de Souza W."/>
            <person name="Schenkman S."/>
            <person name="de Vasconcelos A.T."/>
        </authorList>
    </citation>
    <scope>NUCLEOTIDE SEQUENCE [LARGE SCALE GENOMIC DNA]</scope>
</reference>
<keyword evidence="2" id="KW-0539">Nucleus</keyword>
<gene>
    <name evidence="7" type="ORF">STCU_07758</name>
</gene>
<dbReference type="InterPro" id="IPR004871">
    <property type="entry name" value="RSE1/DDB1/CPSF1_C"/>
</dbReference>
<protein>
    <submittedName>
        <fullName evidence="7">Cleavage and polyadenylation specificity factor subunit 1</fullName>
    </submittedName>
</protein>
<feature type="domain" description="RSE1/DDB1/CPSF1 second beta-propeller" evidence="6">
    <location>
        <begin position="652"/>
        <end position="1002"/>
    </location>
</feature>
<dbReference type="Pfam" id="PF23726">
    <property type="entry name" value="Beta-prop_RSE1_2nd"/>
    <property type="match status" value="1"/>
</dbReference>
<dbReference type="Gene3D" id="2.130.10.10">
    <property type="entry name" value="YVTN repeat-like/Quinoprotein amine dehydrogenase"/>
    <property type="match status" value="2"/>
</dbReference>
<dbReference type="GO" id="GO:0003676">
    <property type="term" value="F:nucleic acid binding"/>
    <property type="evidence" value="ECO:0007669"/>
    <property type="project" value="InterPro"/>
</dbReference>
<dbReference type="InterPro" id="IPR050358">
    <property type="entry name" value="RSE1/DDB1/CFT1"/>
</dbReference>